<name>A0AAV2J488_KNICA</name>
<sequence>MDAIYGHRPSNNGRECGVDSASSLLLSIEDQSLPTTEMTDEPPRSPSPIPGEPPAAASASPGSGLHPGSGLDYCGV</sequence>
<feature type="region of interest" description="Disordered" evidence="1">
    <location>
        <begin position="1"/>
        <end position="76"/>
    </location>
</feature>
<feature type="compositionally biased region" description="Low complexity" evidence="1">
    <location>
        <begin position="54"/>
        <end position="70"/>
    </location>
</feature>
<proteinExistence type="predicted"/>
<evidence type="ECO:0000313" key="2">
    <source>
        <dbReference type="EMBL" id="CAL1572354.1"/>
    </source>
</evidence>
<organism evidence="2 3">
    <name type="scientific">Knipowitschia caucasica</name>
    <name type="common">Caucasian dwarf goby</name>
    <name type="synonym">Pomatoschistus caucasicus</name>
    <dbReference type="NCBI Taxonomy" id="637954"/>
    <lineage>
        <taxon>Eukaryota</taxon>
        <taxon>Metazoa</taxon>
        <taxon>Chordata</taxon>
        <taxon>Craniata</taxon>
        <taxon>Vertebrata</taxon>
        <taxon>Euteleostomi</taxon>
        <taxon>Actinopterygii</taxon>
        <taxon>Neopterygii</taxon>
        <taxon>Teleostei</taxon>
        <taxon>Neoteleostei</taxon>
        <taxon>Acanthomorphata</taxon>
        <taxon>Gobiaria</taxon>
        <taxon>Gobiiformes</taxon>
        <taxon>Gobioidei</taxon>
        <taxon>Gobiidae</taxon>
        <taxon>Gobiinae</taxon>
        <taxon>Knipowitschia</taxon>
    </lineage>
</organism>
<feature type="compositionally biased region" description="Polar residues" evidence="1">
    <location>
        <begin position="20"/>
        <end position="37"/>
    </location>
</feature>
<dbReference type="Proteomes" id="UP001497482">
    <property type="component" value="Chromosome 10"/>
</dbReference>
<feature type="compositionally biased region" description="Pro residues" evidence="1">
    <location>
        <begin position="44"/>
        <end position="53"/>
    </location>
</feature>
<dbReference type="AlphaFoldDB" id="A0AAV2J488"/>
<accession>A0AAV2J488</accession>
<gene>
    <name evidence="2" type="ORF">KC01_LOCUS4393</name>
</gene>
<reference evidence="2 3" key="1">
    <citation type="submission" date="2024-04" db="EMBL/GenBank/DDBJ databases">
        <authorList>
            <person name="Waldvogel A.-M."/>
            <person name="Schoenle A."/>
        </authorList>
    </citation>
    <scope>NUCLEOTIDE SEQUENCE [LARGE SCALE GENOMIC DNA]</scope>
</reference>
<evidence type="ECO:0000313" key="3">
    <source>
        <dbReference type="Proteomes" id="UP001497482"/>
    </source>
</evidence>
<keyword evidence="3" id="KW-1185">Reference proteome</keyword>
<protein>
    <submittedName>
        <fullName evidence="2">Uncharacterized protein</fullName>
    </submittedName>
</protein>
<evidence type="ECO:0000256" key="1">
    <source>
        <dbReference type="SAM" id="MobiDB-lite"/>
    </source>
</evidence>
<dbReference type="EMBL" id="OZ035832">
    <property type="protein sequence ID" value="CAL1572354.1"/>
    <property type="molecule type" value="Genomic_DNA"/>
</dbReference>